<reference evidence="3" key="1">
    <citation type="submission" date="2013-02" db="EMBL/GenBank/DDBJ databases">
        <title>The Genome Sequence of Acinetobacter sp. NIPH 236.</title>
        <authorList>
            <consortium name="The Broad Institute Genome Sequencing Platform"/>
            <consortium name="The Broad Institute Genome Sequencing Center for Infectious Disease"/>
            <person name="Cerqueira G."/>
            <person name="Feldgarden M."/>
            <person name="Courvalin P."/>
            <person name="Perichon B."/>
            <person name="Grillot-Courvalin C."/>
            <person name="Clermont D."/>
            <person name="Rocha E."/>
            <person name="Yoon E.-J."/>
            <person name="Nemec A."/>
            <person name="Walker B."/>
            <person name="Young S.K."/>
            <person name="Zeng Q."/>
            <person name="Gargeya S."/>
            <person name="Fitzgerald M."/>
            <person name="Haas B."/>
            <person name="Abouelleil A."/>
            <person name="Alvarado L."/>
            <person name="Arachchi H.M."/>
            <person name="Berlin A.M."/>
            <person name="Chapman S.B."/>
            <person name="Dewar J."/>
            <person name="Goldberg J."/>
            <person name="Griggs A."/>
            <person name="Gujja S."/>
            <person name="Hansen M."/>
            <person name="Howarth C."/>
            <person name="Imamovic A."/>
            <person name="Larimer J."/>
            <person name="McCowan C."/>
            <person name="Murphy C."/>
            <person name="Neiman D."/>
            <person name="Pearson M."/>
            <person name="Priest M."/>
            <person name="Roberts A."/>
            <person name="Saif S."/>
            <person name="Shea T."/>
            <person name="Sisk P."/>
            <person name="Sykes S."/>
            <person name="Wortman J."/>
            <person name="Nusbaum C."/>
            <person name="Birren B."/>
        </authorList>
    </citation>
    <scope>NUCLEOTIDE SEQUENCE [LARGE SCALE GENOMIC DNA]</scope>
    <source>
        <strain evidence="3">NIPH 236</strain>
    </source>
</reference>
<dbReference type="GeneID" id="92834624"/>
<comment type="caution">
    <text evidence="2">The sequence shown here is derived from an EMBL/GenBank/DDBJ whole genome shotgun (WGS) entry which is preliminary data.</text>
</comment>
<keyword evidence="3" id="KW-1185">Reference proteome</keyword>
<dbReference type="RefSeq" id="WP_004660948.1">
    <property type="nucleotide sequence ID" value="NZ_BMDV01000002.1"/>
</dbReference>
<protein>
    <recommendedName>
        <fullName evidence="4">DUF3570 domain-containing protein</fullName>
    </recommendedName>
</protein>
<dbReference type="Proteomes" id="UP000013190">
    <property type="component" value="Unassembled WGS sequence"/>
</dbReference>
<dbReference type="EMBL" id="APOJ01000020">
    <property type="protein sequence ID" value="ENU27585.1"/>
    <property type="molecule type" value="Genomic_DNA"/>
</dbReference>
<accession>A0ABN0JQC0</accession>
<keyword evidence="1" id="KW-0732">Signal</keyword>
<dbReference type="InterPro" id="IPR021953">
    <property type="entry name" value="DUF3570"/>
</dbReference>
<evidence type="ECO:0000313" key="2">
    <source>
        <dbReference type="EMBL" id="ENU27585.1"/>
    </source>
</evidence>
<name>A0ABN0JQC0_9GAMM</name>
<evidence type="ECO:0000313" key="3">
    <source>
        <dbReference type="Proteomes" id="UP000013190"/>
    </source>
</evidence>
<proteinExistence type="predicted"/>
<gene>
    <name evidence="2" type="ORF">F992_01210</name>
</gene>
<sequence length="459" mass="50365">MQLTKKSARHIALALTQASTVLLSSHVAHAETTATSNKESTTSPFSLSKIVEPGWKVDTAVLMYKEADSRVQAIEPSVRFEKDFGDQHILSGKVVVDSLTGASPNGATSANVPQTFTGPSGNAAKPTPANQLPLDDEFHDTRVAASANWQQPIAPDMKLNVGGNVSNEYDFRSIGANASIAKDFNDKNTTVSLGGAFEYDSIDAVGGAPVPLTPQLDGQKQQGTKSKNVSDVLLGLTQVIDRHSLVQLNYSLSMSNGYQNDPYKILTLVDANGNLIADQDFAAGNNFYLFENRPEKRTRHSFFGEYKYGFDRGDVADVSYRFTTDDWGVKSHTFDAKYRYAVNEKYFVEPHVRYYTQTTADFYHSYLKVGDGIELDAQGEPVPTVQYASADSRLGAFDATTYGVKFGMNLANDRELSFRVEQYDQKAKDLKPIGGNLAGQILQPDLSATFVQLGYSFKW</sequence>
<feature type="signal peptide" evidence="1">
    <location>
        <begin position="1"/>
        <end position="30"/>
    </location>
</feature>
<evidence type="ECO:0000256" key="1">
    <source>
        <dbReference type="SAM" id="SignalP"/>
    </source>
</evidence>
<feature type="chain" id="PRO_5046219770" description="DUF3570 domain-containing protein" evidence="1">
    <location>
        <begin position="31"/>
        <end position="459"/>
    </location>
</feature>
<dbReference type="Pfam" id="PF12094">
    <property type="entry name" value="DUF3570"/>
    <property type="match status" value="1"/>
</dbReference>
<evidence type="ECO:0008006" key="4">
    <source>
        <dbReference type="Google" id="ProtNLM"/>
    </source>
</evidence>
<organism evidence="2 3">
    <name type="scientific">Acinetobacter modestus</name>
    <dbReference type="NCBI Taxonomy" id="1776740"/>
    <lineage>
        <taxon>Bacteria</taxon>
        <taxon>Pseudomonadati</taxon>
        <taxon>Pseudomonadota</taxon>
        <taxon>Gammaproteobacteria</taxon>
        <taxon>Moraxellales</taxon>
        <taxon>Moraxellaceae</taxon>
        <taxon>Acinetobacter</taxon>
    </lineage>
</organism>
<reference evidence="2 3" key="2">
    <citation type="journal article" date="2016" name="Int. J. Syst. Evol. Microbiol.">
        <title>Taxonomy of haemolytic and/or proteolytic strains of the genus Acinetobacter with the proposal of Acinetobacter courvalinii sp. nov. (genomic species 14 sensu Bouvet &amp; Jeanjean), Acinetobacter dispersus sp. nov. (genomic species 17), Acinetobacter modestus sp. nov., Acinetobacter proteolyticus sp. nov. and Acinetobacter vivianii sp. nov.</title>
        <authorList>
            <person name="Nemec A."/>
            <person name="Radolfova-Krizova L."/>
            <person name="Maixnerova M."/>
            <person name="Vrestiakova E."/>
            <person name="Jezek P."/>
            <person name="Sedo O."/>
        </authorList>
    </citation>
    <scope>NUCLEOTIDE SEQUENCE [LARGE SCALE GENOMIC DNA]</scope>
    <source>
        <strain evidence="2 3">NIPH 236</strain>
    </source>
</reference>